<dbReference type="RefSeq" id="XP_020473078.1">
    <property type="nucleotide sequence ID" value="XM_020617422.1"/>
</dbReference>
<dbReference type="AlphaFoldDB" id="A0A3Q3Q5Q9"/>
<reference evidence="9" key="2">
    <citation type="submission" date="2025-09" db="UniProtKB">
        <authorList>
            <consortium name="Ensembl"/>
        </authorList>
    </citation>
    <scope>IDENTIFICATION</scope>
</reference>
<feature type="transmembrane region" description="Helical" evidence="7">
    <location>
        <begin position="32"/>
        <end position="48"/>
    </location>
</feature>
<evidence type="ECO:0000256" key="4">
    <source>
        <dbReference type="ARBA" id="ARBA00023136"/>
    </source>
</evidence>
<comment type="subcellular location">
    <subcellularLocation>
        <location evidence="1">Membrane</location>
        <topology evidence="1">Multi-pass membrane protein</topology>
    </subcellularLocation>
</comment>
<evidence type="ECO:0000256" key="3">
    <source>
        <dbReference type="ARBA" id="ARBA00022989"/>
    </source>
</evidence>
<dbReference type="STRING" id="43700.ENSMALP00000005015"/>
<dbReference type="GO" id="GO:0016020">
    <property type="term" value="C:membrane"/>
    <property type="evidence" value="ECO:0007669"/>
    <property type="project" value="UniProtKB-SubCell"/>
</dbReference>
<dbReference type="InterPro" id="IPR050578">
    <property type="entry name" value="MARVEL-CKLF_proteins"/>
</dbReference>
<sequence>MATSGVYSPTTAPNPKSSWCLVPSDHLDKTRFAVKLIEVVLSFVAFILEEVVSSCLSCTALYFFEFVSCTAFLFTLLLLILLSTTLHTKVGITCWPSLDFFYTAGIAVLLFISSCVFASDNGNTNPERAAVAFGFLALVAFVADLALIWKCLGLPWQRGGNTQTSNGGPAQPTPEAEHLNTPVSAPE</sequence>
<keyword evidence="10" id="KW-1185">Reference proteome</keyword>
<dbReference type="KEGG" id="malb:109970092"/>
<evidence type="ECO:0000256" key="7">
    <source>
        <dbReference type="SAM" id="Phobius"/>
    </source>
</evidence>
<evidence type="ECO:0000256" key="1">
    <source>
        <dbReference type="ARBA" id="ARBA00004141"/>
    </source>
</evidence>
<keyword evidence="3 7" id="KW-1133">Transmembrane helix</keyword>
<organism evidence="9 10">
    <name type="scientific">Monopterus albus</name>
    <name type="common">Swamp eel</name>
    <dbReference type="NCBI Taxonomy" id="43700"/>
    <lineage>
        <taxon>Eukaryota</taxon>
        <taxon>Metazoa</taxon>
        <taxon>Chordata</taxon>
        <taxon>Craniata</taxon>
        <taxon>Vertebrata</taxon>
        <taxon>Euteleostomi</taxon>
        <taxon>Actinopterygii</taxon>
        <taxon>Neopterygii</taxon>
        <taxon>Teleostei</taxon>
        <taxon>Neoteleostei</taxon>
        <taxon>Acanthomorphata</taxon>
        <taxon>Anabantaria</taxon>
        <taxon>Synbranchiformes</taxon>
        <taxon>Synbranchidae</taxon>
        <taxon>Monopterus</taxon>
    </lineage>
</organism>
<evidence type="ECO:0000256" key="6">
    <source>
        <dbReference type="SAM" id="MobiDB-lite"/>
    </source>
</evidence>
<dbReference type="PROSITE" id="PS51225">
    <property type="entry name" value="MARVEL"/>
    <property type="match status" value="1"/>
</dbReference>
<feature type="domain" description="MARVEL" evidence="8">
    <location>
        <begin position="26"/>
        <end position="153"/>
    </location>
</feature>
<feature type="region of interest" description="Disordered" evidence="6">
    <location>
        <begin position="162"/>
        <end position="187"/>
    </location>
</feature>
<evidence type="ECO:0000313" key="10">
    <source>
        <dbReference type="Proteomes" id="UP000261600"/>
    </source>
</evidence>
<keyword evidence="4 5" id="KW-0472">Membrane</keyword>
<dbReference type="PANTHER" id="PTHR22776:SF25">
    <property type="entry name" value="CKLF-LIKE MARVEL TRANSMEMBRANE DOMAIN-CONTAINING PROTEIN 6"/>
    <property type="match status" value="1"/>
</dbReference>
<dbReference type="PANTHER" id="PTHR22776">
    <property type="entry name" value="MARVEL-CONTAINING POTENTIAL LIPID RAFT-ASSOCIATED PROTEIN"/>
    <property type="match status" value="1"/>
</dbReference>
<evidence type="ECO:0000313" key="9">
    <source>
        <dbReference type="Ensembl" id="ENSMALP00000005015.1"/>
    </source>
</evidence>
<reference evidence="9" key="1">
    <citation type="submission" date="2025-08" db="UniProtKB">
        <authorList>
            <consortium name="Ensembl"/>
        </authorList>
    </citation>
    <scope>IDENTIFICATION</scope>
</reference>
<dbReference type="OrthoDB" id="10028364at2759"/>
<protein>
    <recommendedName>
        <fullName evidence="8">MARVEL domain-containing protein</fullName>
    </recommendedName>
</protein>
<dbReference type="GeneID" id="109970092"/>
<evidence type="ECO:0000259" key="8">
    <source>
        <dbReference type="PROSITE" id="PS51225"/>
    </source>
</evidence>
<dbReference type="Pfam" id="PF01284">
    <property type="entry name" value="MARVEL"/>
    <property type="match status" value="1"/>
</dbReference>
<dbReference type="InterPro" id="IPR008253">
    <property type="entry name" value="Marvel"/>
</dbReference>
<feature type="transmembrane region" description="Helical" evidence="7">
    <location>
        <begin position="100"/>
        <end position="118"/>
    </location>
</feature>
<feature type="transmembrane region" description="Helical" evidence="7">
    <location>
        <begin position="60"/>
        <end position="80"/>
    </location>
</feature>
<dbReference type="Ensembl" id="ENSMALT00000005130.1">
    <property type="protein sequence ID" value="ENSMALP00000005015.1"/>
    <property type="gene ID" value="ENSMALG00000003620.1"/>
</dbReference>
<evidence type="ECO:0000256" key="5">
    <source>
        <dbReference type="PROSITE-ProRule" id="PRU00581"/>
    </source>
</evidence>
<dbReference type="Proteomes" id="UP000261600">
    <property type="component" value="Unplaced"/>
</dbReference>
<dbReference type="CTD" id="54918"/>
<name>A0A3Q3Q5Q9_MONAL</name>
<accession>A0A3Q3Q5Q9</accession>
<proteinExistence type="predicted"/>
<evidence type="ECO:0000256" key="2">
    <source>
        <dbReference type="ARBA" id="ARBA00022692"/>
    </source>
</evidence>
<keyword evidence="2 5" id="KW-0812">Transmembrane</keyword>
<feature type="transmembrane region" description="Helical" evidence="7">
    <location>
        <begin position="130"/>
        <end position="149"/>
    </location>
</feature>